<gene>
    <name evidence="3" type="ORF">S06H3_13543</name>
</gene>
<dbReference type="PANTHER" id="PTHR30562">
    <property type="entry name" value="UVRC/OXIDOREDUCTASE"/>
    <property type="match status" value="1"/>
</dbReference>
<dbReference type="InterPro" id="IPR036876">
    <property type="entry name" value="UVR_dom_sf"/>
</dbReference>
<dbReference type="InterPro" id="IPR001943">
    <property type="entry name" value="UVR_dom"/>
</dbReference>
<organism evidence="3">
    <name type="scientific">marine sediment metagenome</name>
    <dbReference type="NCBI Taxonomy" id="412755"/>
    <lineage>
        <taxon>unclassified sequences</taxon>
        <taxon>metagenomes</taxon>
        <taxon>ecological metagenomes</taxon>
    </lineage>
</organism>
<dbReference type="GO" id="GO:0009380">
    <property type="term" value="C:excinuclease repair complex"/>
    <property type="evidence" value="ECO:0007669"/>
    <property type="project" value="TreeGrafter"/>
</dbReference>
<dbReference type="GO" id="GO:0006974">
    <property type="term" value="P:DNA damage response"/>
    <property type="evidence" value="ECO:0007669"/>
    <property type="project" value="TreeGrafter"/>
</dbReference>
<dbReference type="Gene3D" id="4.10.860.10">
    <property type="entry name" value="UVR domain"/>
    <property type="match status" value="1"/>
</dbReference>
<dbReference type="Gene3D" id="3.30.420.340">
    <property type="entry name" value="UvrC, RNAse H endonuclease domain"/>
    <property type="match status" value="1"/>
</dbReference>
<feature type="domain" description="UVR" evidence="1">
    <location>
        <begin position="82"/>
        <end position="117"/>
    </location>
</feature>
<comment type="caution">
    <text evidence="3">The sequence shown here is derived from an EMBL/GenBank/DDBJ whole genome shotgun (WGS) entry which is preliminary data.</text>
</comment>
<protein>
    <recommendedName>
        <fullName evidence="4">UvrC family homology region profile domain-containing protein</fullName>
    </recommendedName>
</protein>
<dbReference type="Pfam" id="PF02151">
    <property type="entry name" value="UVR"/>
    <property type="match status" value="1"/>
</dbReference>
<dbReference type="InterPro" id="IPR038476">
    <property type="entry name" value="UvrC_RNase_H_dom_sf"/>
</dbReference>
<dbReference type="Pfam" id="PF08459">
    <property type="entry name" value="UvrC_RNaseH_dom"/>
    <property type="match status" value="1"/>
</dbReference>
<dbReference type="PROSITE" id="PS50151">
    <property type="entry name" value="UVR"/>
    <property type="match status" value="1"/>
</dbReference>
<sequence length="310" mass="35534">RLFGPFAGAKDLRGVLVVLQKIFKFRTCKLDISEKDQKRKFFRPCLLYSIKQCTAPCAAKIDNREYKKLITDLIKFLRSKRSTILRQLKKQMAEAAEAFAYEKAAMYRDRIRLIERLDRRGTPDENVQPEVFAGDPTEALERLQGLLQSAQPVRIIEGIDVACIAGAEAVGSLVKFIDGRPFKSGYRRFKIKTVKGIDDYAMIAEVVKRRYKYALRGEELWPDLVLIDGGLGHLRAAEAAFRQMNAPVPKIASIAKREEEIFLQGKSKPLKLPAHSPVLKLLQYVRDEAHRFAQHYFHILRSKKMLNRNS</sequence>
<dbReference type="PANTHER" id="PTHR30562:SF1">
    <property type="entry name" value="UVRABC SYSTEM PROTEIN C"/>
    <property type="match status" value="1"/>
</dbReference>
<name>X1N988_9ZZZZ</name>
<dbReference type="InterPro" id="IPR050066">
    <property type="entry name" value="UvrABC_protein_C"/>
</dbReference>
<dbReference type="AlphaFoldDB" id="X1N988"/>
<evidence type="ECO:0000313" key="3">
    <source>
        <dbReference type="EMBL" id="GAI15194.1"/>
    </source>
</evidence>
<dbReference type="GO" id="GO:0009381">
    <property type="term" value="F:excinuclease ABC activity"/>
    <property type="evidence" value="ECO:0007669"/>
    <property type="project" value="InterPro"/>
</dbReference>
<dbReference type="InterPro" id="IPR001162">
    <property type="entry name" value="UvrC_RNase_H_dom"/>
</dbReference>
<evidence type="ECO:0000259" key="1">
    <source>
        <dbReference type="PROSITE" id="PS50151"/>
    </source>
</evidence>
<feature type="domain" description="UvrC family homology region profile" evidence="2">
    <location>
        <begin position="67"/>
        <end position="241"/>
    </location>
</feature>
<proteinExistence type="predicted"/>
<dbReference type="EMBL" id="BARV01006617">
    <property type="protein sequence ID" value="GAI15194.1"/>
    <property type="molecule type" value="Genomic_DNA"/>
</dbReference>
<reference evidence="3" key="1">
    <citation type="journal article" date="2014" name="Front. Microbiol.">
        <title>High frequency of phylogenetically diverse reductive dehalogenase-homologous genes in deep subseafloor sedimentary metagenomes.</title>
        <authorList>
            <person name="Kawai M."/>
            <person name="Futagami T."/>
            <person name="Toyoda A."/>
            <person name="Takaki Y."/>
            <person name="Nishi S."/>
            <person name="Hori S."/>
            <person name="Arai W."/>
            <person name="Tsubouchi T."/>
            <person name="Morono Y."/>
            <person name="Uchiyama I."/>
            <person name="Ito T."/>
            <person name="Fujiyama A."/>
            <person name="Inagaki F."/>
            <person name="Takami H."/>
        </authorList>
    </citation>
    <scope>NUCLEOTIDE SEQUENCE</scope>
    <source>
        <strain evidence="3">Expedition CK06-06</strain>
    </source>
</reference>
<dbReference type="SUPFAM" id="SSF46600">
    <property type="entry name" value="C-terminal UvrC-binding domain of UvrB"/>
    <property type="match status" value="1"/>
</dbReference>
<evidence type="ECO:0008006" key="4">
    <source>
        <dbReference type="Google" id="ProtNLM"/>
    </source>
</evidence>
<dbReference type="PROSITE" id="PS50165">
    <property type="entry name" value="UVRC"/>
    <property type="match status" value="1"/>
</dbReference>
<accession>X1N988</accession>
<evidence type="ECO:0000259" key="2">
    <source>
        <dbReference type="PROSITE" id="PS50165"/>
    </source>
</evidence>
<feature type="non-terminal residue" evidence="3">
    <location>
        <position position="1"/>
    </location>
</feature>